<feature type="region of interest" description="Disordered" evidence="1">
    <location>
        <begin position="154"/>
        <end position="197"/>
    </location>
</feature>
<feature type="region of interest" description="Disordered" evidence="1">
    <location>
        <begin position="95"/>
        <end position="137"/>
    </location>
</feature>
<keyword evidence="3" id="KW-1185">Reference proteome</keyword>
<evidence type="ECO:0000313" key="2">
    <source>
        <dbReference type="EMBL" id="CAL4067747.1"/>
    </source>
</evidence>
<organism evidence="2 3">
    <name type="scientific">Meganyctiphanes norvegica</name>
    <name type="common">Northern krill</name>
    <name type="synonym">Thysanopoda norvegica</name>
    <dbReference type="NCBI Taxonomy" id="48144"/>
    <lineage>
        <taxon>Eukaryota</taxon>
        <taxon>Metazoa</taxon>
        <taxon>Ecdysozoa</taxon>
        <taxon>Arthropoda</taxon>
        <taxon>Crustacea</taxon>
        <taxon>Multicrustacea</taxon>
        <taxon>Malacostraca</taxon>
        <taxon>Eumalacostraca</taxon>
        <taxon>Eucarida</taxon>
        <taxon>Euphausiacea</taxon>
        <taxon>Euphausiidae</taxon>
        <taxon>Meganyctiphanes</taxon>
    </lineage>
</organism>
<feature type="compositionally biased region" description="Low complexity" evidence="1">
    <location>
        <begin position="297"/>
        <end position="307"/>
    </location>
</feature>
<name>A0AAV2PZJ7_MEGNR</name>
<gene>
    <name evidence="2" type="ORF">MNOR_LOCUS6695</name>
</gene>
<sequence>AAPCYSPASIVCRPPSPTATPCLASCCCPLLPSLHEPSVPTLPSRAITGDFKPTYVTYGIQKDTKLKGFGLGTLHLASGTAVGAGMVAANMRRGSHASYGSSSSEEPITDSSDPGETSESDSNSEYHCDPTDPLPQLTETERLVVVGTNFPPLPSIDKLRTGASHKIGKNRIAGNSKSHSKKDGKYGNSSKSTQSHRTHTLHYNEYSDSGVSSSVKRYFIENILGFGGSAYEPYNQLKYMDQSNECSPMESSHSGYSQSYKSVSQVKSFRRGSSRSGSEPDGVSYSGSKTESERNGSLKSLSLVSSHHSQDCVENVEGEQVGDEVNEEEENNEEEELEDEEEMDDDNNDEEDDGDDCDDDTECNNDDDDCDDYDGDYYDDQGDDYDDDYDDDFDDYNDDYNDDCNDY</sequence>
<protein>
    <submittedName>
        <fullName evidence="2">Uncharacterized protein</fullName>
    </submittedName>
</protein>
<feature type="region of interest" description="Disordered" evidence="1">
    <location>
        <begin position="244"/>
        <end position="407"/>
    </location>
</feature>
<evidence type="ECO:0000256" key="1">
    <source>
        <dbReference type="SAM" id="MobiDB-lite"/>
    </source>
</evidence>
<dbReference type="EMBL" id="CAXKWB010002803">
    <property type="protein sequence ID" value="CAL4067747.1"/>
    <property type="molecule type" value="Genomic_DNA"/>
</dbReference>
<evidence type="ECO:0000313" key="3">
    <source>
        <dbReference type="Proteomes" id="UP001497623"/>
    </source>
</evidence>
<comment type="caution">
    <text evidence="2">The sequence shown here is derived from an EMBL/GenBank/DDBJ whole genome shotgun (WGS) entry which is preliminary data.</text>
</comment>
<proteinExistence type="predicted"/>
<dbReference type="AlphaFoldDB" id="A0AAV2PZJ7"/>
<feature type="compositionally biased region" description="Acidic residues" evidence="1">
    <location>
        <begin position="314"/>
        <end position="407"/>
    </location>
</feature>
<feature type="non-terminal residue" evidence="2">
    <location>
        <position position="1"/>
    </location>
</feature>
<dbReference type="Proteomes" id="UP001497623">
    <property type="component" value="Unassembled WGS sequence"/>
</dbReference>
<accession>A0AAV2PZJ7</accession>
<feature type="compositionally biased region" description="Low complexity" evidence="1">
    <location>
        <begin position="251"/>
        <end position="267"/>
    </location>
</feature>
<reference evidence="2 3" key="1">
    <citation type="submission" date="2024-05" db="EMBL/GenBank/DDBJ databases">
        <authorList>
            <person name="Wallberg A."/>
        </authorList>
    </citation>
    <scope>NUCLEOTIDE SEQUENCE [LARGE SCALE GENOMIC DNA]</scope>
</reference>
<feature type="compositionally biased region" description="Low complexity" evidence="1">
    <location>
        <begin position="96"/>
        <end position="114"/>
    </location>
</feature>